<evidence type="ECO:0000259" key="3">
    <source>
        <dbReference type="Pfam" id="PF07261"/>
    </source>
</evidence>
<feature type="compositionally biased region" description="Polar residues" evidence="2">
    <location>
        <begin position="409"/>
        <end position="423"/>
    </location>
</feature>
<name>A0A4D7CUK8_9ENTE</name>
<dbReference type="Proteomes" id="UP000298615">
    <property type="component" value="Chromosome"/>
</dbReference>
<dbReference type="InterPro" id="IPR006343">
    <property type="entry name" value="DnaB/C_C"/>
</dbReference>
<evidence type="ECO:0000313" key="5">
    <source>
        <dbReference type="EMBL" id="QCI86047.1"/>
    </source>
</evidence>
<sequence>MKDNGRELKAKDTFFVQLTELISEVDLKVLNTLYRPLLGSKAFGLYNALYLMTPNYPFESFETFHADLFSECDLGRIDFLEARKKLEALGLLRVFVKQEDEAQTYMYRVEKPMSYYAFLKDDMLSLMLLDRVGQRRFERLMQEIPQRAQLPDGYVETTHQFVDVYQPSRIGVSAKPEVIKTVQQTLSQSQKKQFIYPETFDWMHFEQLMARYHLADGHLLTVKDELLAIHQQYGFDEMTLRNYLANYIDYTTNQIELKKFKYALVNRPATPSKEQRNQASTSEQVTLQVEAQPALATGMEALNEQERALVYSSNEYAPMEFLEAIKADKKGSVVITERWAIEKLVKQSGLPNNVINILIHYLLSVQNKPTFEEITAFKIANDWSQSGVKTPVDALIRTKKTYQEKQHKNQNQAIQYNNKSYNNKPVRKETLPDWVNKEVKETKMSSEKQALMREKLRQMRQKGKDGEK</sequence>
<protein>
    <submittedName>
        <fullName evidence="5">Uncharacterized protein</fullName>
    </submittedName>
</protein>
<feature type="domain" description="Replicative helicase loading/DNA remodeling protein DnaB N-terminal winged helix" evidence="4">
    <location>
        <begin position="9"/>
        <end position="240"/>
    </location>
</feature>
<dbReference type="RefSeq" id="WP_136952885.1">
    <property type="nucleotide sequence ID" value="NZ_CP039712.1"/>
</dbReference>
<proteinExistence type="inferred from homology"/>
<dbReference type="Pfam" id="PF07261">
    <property type="entry name" value="DnaB_2"/>
    <property type="match status" value="1"/>
</dbReference>
<comment type="similarity">
    <text evidence="1">Belongs to the DnaB/DnaD family.</text>
</comment>
<evidence type="ECO:0000259" key="4">
    <source>
        <dbReference type="Pfam" id="PF25888"/>
    </source>
</evidence>
<dbReference type="KEGG" id="vao:FA707_03315"/>
<gene>
    <name evidence="5" type="ORF">FA707_03315</name>
</gene>
<feature type="compositionally biased region" description="Basic and acidic residues" evidence="2">
    <location>
        <begin position="426"/>
        <end position="468"/>
    </location>
</feature>
<dbReference type="AlphaFoldDB" id="A0A4D7CUK8"/>
<dbReference type="EMBL" id="CP039712">
    <property type="protein sequence ID" value="QCI86047.1"/>
    <property type="molecule type" value="Genomic_DNA"/>
</dbReference>
<feature type="region of interest" description="Disordered" evidence="2">
    <location>
        <begin position="402"/>
        <end position="468"/>
    </location>
</feature>
<evidence type="ECO:0000256" key="1">
    <source>
        <dbReference type="ARBA" id="ARBA00093462"/>
    </source>
</evidence>
<dbReference type="InterPro" id="IPR058660">
    <property type="entry name" value="WHD_DnaB"/>
</dbReference>
<dbReference type="Pfam" id="PF25888">
    <property type="entry name" value="WHD_DnaB"/>
    <property type="match status" value="1"/>
</dbReference>
<keyword evidence="6" id="KW-1185">Reference proteome</keyword>
<reference evidence="5 6" key="1">
    <citation type="submission" date="2019-04" db="EMBL/GenBank/DDBJ databases">
        <title>Vagococcus sp. nov., isolated from faeces of yaks (Bos grunniens).</title>
        <authorList>
            <person name="Ge Y."/>
        </authorList>
    </citation>
    <scope>NUCLEOTIDE SEQUENCE [LARGE SCALE GENOMIC DNA]</scope>
    <source>
        <strain evidence="5 6">MN-17</strain>
    </source>
</reference>
<feature type="domain" description="DnaB/C C-terminal" evidence="3">
    <location>
        <begin position="325"/>
        <end position="394"/>
    </location>
</feature>
<accession>A0A4D7CUK8</accession>
<organism evidence="5 6">
    <name type="scientific">Vagococcus zengguangii</name>
    <dbReference type="NCBI Taxonomy" id="2571750"/>
    <lineage>
        <taxon>Bacteria</taxon>
        <taxon>Bacillati</taxon>
        <taxon>Bacillota</taxon>
        <taxon>Bacilli</taxon>
        <taxon>Lactobacillales</taxon>
        <taxon>Enterococcaceae</taxon>
        <taxon>Vagococcus</taxon>
    </lineage>
</organism>
<evidence type="ECO:0000256" key="2">
    <source>
        <dbReference type="SAM" id="MobiDB-lite"/>
    </source>
</evidence>
<evidence type="ECO:0000313" key="6">
    <source>
        <dbReference type="Proteomes" id="UP000298615"/>
    </source>
</evidence>